<keyword evidence="2" id="KW-1185">Reference proteome</keyword>
<gene>
    <name evidence="1" type="ORF">K227x_43830</name>
</gene>
<dbReference type="AlphaFoldDB" id="A0A517NFQ2"/>
<organism evidence="1 2">
    <name type="scientific">Rubripirellula lacrimiformis</name>
    <dbReference type="NCBI Taxonomy" id="1930273"/>
    <lineage>
        <taxon>Bacteria</taxon>
        <taxon>Pseudomonadati</taxon>
        <taxon>Planctomycetota</taxon>
        <taxon>Planctomycetia</taxon>
        <taxon>Pirellulales</taxon>
        <taxon>Pirellulaceae</taxon>
        <taxon>Rubripirellula</taxon>
    </lineage>
</organism>
<reference evidence="1 2" key="1">
    <citation type="submission" date="2019-02" db="EMBL/GenBank/DDBJ databases">
        <title>Deep-cultivation of Planctomycetes and their phenomic and genomic characterization uncovers novel biology.</title>
        <authorList>
            <person name="Wiegand S."/>
            <person name="Jogler M."/>
            <person name="Boedeker C."/>
            <person name="Pinto D."/>
            <person name="Vollmers J."/>
            <person name="Rivas-Marin E."/>
            <person name="Kohn T."/>
            <person name="Peeters S.H."/>
            <person name="Heuer A."/>
            <person name="Rast P."/>
            <person name="Oberbeckmann S."/>
            <person name="Bunk B."/>
            <person name="Jeske O."/>
            <person name="Meyerdierks A."/>
            <person name="Storesund J.E."/>
            <person name="Kallscheuer N."/>
            <person name="Luecker S."/>
            <person name="Lage O.M."/>
            <person name="Pohl T."/>
            <person name="Merkel B.J."/>
            <person name="Hornburger P."/>
            <person name="Mueller R.-W."/>
            <person name="Bruemmer F."/>
            <person name="Labrenz M."/>
            <person name="Spormann A.M."/>
            <person name="Op den Camp H."/>
            <person name="Overmann J."/>
            <person name="Amann R."/>
            <person name="Jetten M.S.M."/>
            <person name="Mascher T."/>
            <person name="Medema M.H."/>
            <person name="Devos D.P."/>
            <person name="Kaster A.-K."/>
            <person name="Ovreas L."/>
            <person name="Rohde M."/>
            <person name="Galperin M.Y."/>
            <person name="Jogler C."/>
        </authorList>
    </citation>
    <scope>NUCLEOTIDE SEQUENCE [LARGE SCALE GENOMIC DNA]</scope>
    <source>
        <strain evidence="1 2">K22_7</strain>
    </source>
</reference>
<dbReference type="EMBL" id="CP036525">
    <property type="protein sequence ID" value="QDT05976.1"/>
    <property type="molecule type" value="Genomic_DNA"/>
</dbReference>
<dbReference type="KEGG" id="rlc:K227x_43830"/>
<dbReference type="RefSeq" id="WP_145172357.1">
    <property type="nucleotide sequence ID" value="NZ_CP036525.1"/>
</dbReference>
<evidence type="ECO:0000313" key="2">
    <source>
        <dbReference type="Proteomes" id="UP000318538"/>
    </source>
</evidence>
<evidence type="ECO:0000313" key="1">
    <source>
        <dbReference type="EMBL" id="QDT05976.1"/>
    </source>
</evidence>
<name>A0A517NFQ2_9BACT</name>
<protein>
    <submittedName>
        <fullName evidence="1">Uncharacterized protein</fullName>
    </submittedName>
</protein>
<accession>A0A517NFQ2</accession>
<dbReference type="Proteomes" id="UP000318538">
    <property type="component" value="Chromosome"/>
</dbReference>
<proteinExistence type="predicted"/>
<sequence length="212" mass="23757">MGDWGHPQLSGRPESAVPKLKLELELSSYCSVDARKPTVRSASRMPMRIEVSSSVLWGVEKKFEFEFKFEFKLLQVARVLSVVEPMGDSPGYYATKPRPSPIGSLKRQTSIGGILIIPGRPESAVPKLKLELELSSYCSVDARKPTVRLASRMQMRIEVSSRVLWGVEKKFEFEFKFEFKLLQVARVLSVGETMGDSPGYCVKKPRLSPNGS</sequence>